<evidence type="ECO:0000313" key="10">
    <source>
        <dbReference type="Proteomes" id="UP000664414"/>
    </source>
</evidence>
<evidence type="ECO:0000313" key="9">
    <source>
        <dbReference type="EMBL" id="MBN9413626.1"/>
    </source>
</evidence>
<dbReference type="Gene3D" id="3.30.70.1440">
    <property type="entry name" value="Multidrug efflux transporter AcrB pore domain"/>
    <property type="match status" value="1"/>
</dbReference>
<dbReference type="PANTHER" id="PTHR32063:SF4">
    <property type="entry name" value="SLR6043 PROTEIN"/>
    <property type="match status" value="1"/>
</dbReference>
<dbReference type="GO" id="GO:0008324">
    <property type="term" value="F:monoatomic cation transmembrane transporter activity"/>
    <property type="evidence" value="ECO:0007669"/>
    <property type="project" value="InterPro"/>
</dbReference>
<feature type="transmembrane region" description="Helical" evidence="8">
    <location>
        <begin position="993"/>
        <end position="1019"/>
    </location>
</feature>
<dbReference type="AlphaFoldDB" id="A0A8J7Q1K0"/>
<dbReference type="Gene3D" id="3.30.2090.10">
    <property type="entry name" value="Multidrug efflux transporter AcrB TolC docking domain, DN and DC subdomains"/>
    <property type="match status" value="2"/>
</dbReference>
<dbReference type="GO" id="GO:0042910">
    <property type="term" value="F:xenobiotic transmembrane transporter activity"/>
    <property type="evidence" value="ECO:0007669"/>
    <property type="project" value="TreeGrafter"/>
</dbReference>
<keyword evidence="7 8" id="KW-0472">Membrane</keyword>
<evidence type="ECO:0000256" key="7">
    <source>
        <dbReference type="ARBA" id="ARBA00023136"/>
    </source>
</evidence>
<feature type="transmembrane region" description="Helical" evidence="8">
    <location>
        <begin position="12"/>
        <end position="31"/>
    </location>
</feature>
<comment type="similarity">
    <text evidence="2">Belongs to the resistance-nodulation-cell division (RND) (TC 2.A.6) family.</text>
</comment>
<protein>
    <submittedName>
        <fullName evidence="9">Efflux RND transporter permease subunit</fullName>
    </submittedName>
</protein>
<evidence type="ECO:0000256" key="2">
    <source>
        <dbReference type="ARBA" id="ARBA00010942"/>
    </source>
</evidence>
<proteinExistence type="inferred from homology"/>
<sequence length="1036" mass="114383">MFTKIVEFSLKNRWLILFLYMAAVIYGSLIVPKMPIDVFPDLNRPTVTLLTEAPGFAPEEVEKQVTFPIETAMNGLPGVMRVRSTSGIGLSIVYVEFDWGTDIYRNRQLVNERLNTTLSQLPANVIPALGPVTSIMGEILLVGISSQRGETSPMDLRTIADWTMRPRLLSIPGVAQVIPIGGEVKEYQVQPLNHRMLGYNVSLDDLLKSLEGFAQNTTGGYFEKFKTESLVRFLGLTNKLEDLKKTPLKYQGAHALTLDQVSHVVFAPTVKRGDASINGKPSVILSIQKQPGADTASLTRDIEKSLKELQKTMPADVKVDQILFKQATFIENSIRNVEEALRDGAILVLIILFAFLMNFSTTFISITAIPISILITAVIFHQFGLSINTMTLGGLAIAIGELVDDAVVDVENILRRLKLNAKLTTPLPLIQVIKDASVEVRSSIIYATLTVVLVFLPLFALSGIEGRLFSPLGVAYIVSILASLLVSITLTPVLSYYLLPRIKAIKHGDSWLVRHLKELDTKVLQWSFTHPKIPILTTILLTLLAAASVPFLGKSFLPSFNEGTVTINLRLPPGTALEETNRVGTIAEKLVLEVPEVLSVGRRSGRAELDEHAEGVYSSEIDIDLKSSKRSREEVLSDLRRRLATLPNAVINIGQPISHRLDHLLSGVRAELAIKIFGEELNQLRESADKVKSLMKDIKGITDLQVEQITLIPQVQIIPKREEALKYGINVNTLGETIETLLSGKIVTQILEGARRYNLVVRLPVAERADLDKIRNMLIDSPAGKIPLWFVADIQETQGPNQISRDNTQRRIVVFANTKDRALGDVAEDVQKKLLSLKLPEGYFIKFEGQFESQKSATQLIFLLSLLSLMGIFILLNSHFKSAPLTLIIMANVPMALIGSVVAIWVTNQTLSVASLVGFITLTGIATRNGILKISHYLHLMKYEGEKFTKEMIIRGSLERLSPVLMTALVAAFALIPLLIGGDQPGKEILHPVAAVIFGGLISSTLLDTILTPVVFWLVGQRLIETQKLIIEEEKN</sequence>
<dbReference type="InterPro" id="IPR001036">
    <property type="entry name" value="Acrflvin-R"/>
</dbReference>
<keyword evidence="3" id="KW-0813">Transport</keyword>
<name>A0A8J7Q1K0_9PROT</name>
<feature type="transmembrane region" description="Helical" evidence="8">
    <location>
        <begin position="476"/>
        <end position="499"/>
    </location>
</feature>
<dbReference type="Gene3D" id="3.30.70.1430">
    <property type="entry name" value="Multidrug efflux transporter AcrB pore domain"/>
    <property type="match status" value="2"/>
</dbReference>
<evidence type="ECO:0000256" key="5">
    <source>
        <dbReference type="ARBA" id="ARBA00022692"/>
    </source>
</evidence>
<gene>
    <name evidence="9" type="ORF">J0H12_06880</name>
</gene>
<feature type="transmembrane region" description="Helical" evidence="8">
    <location>
        <begin position="885"/>
        <end position="906"/>
    </location>
</feature>
<keyword evidence="4" id="KW-1003">Cell membrane</keyword>
<keyword evidence="5 8" id="KW-0812">Transmembrane</keyword>
<evidence type="ECO:0000256" key="1">
    <source>
        <dbReference type="ARBA" id="ARBA00004651"/>
    </source>
</evidence>
<feature type="transmembrane region" description="Helical" evidence="8">
    <location>
        <begin position="912"/>
        <end position="932"/>
    </location>
</feature>
<feature type="transmembrane region" description="Helical" evidence="8">
    <location>
        <begin position="860"/>
        <end position="878"/>
    </location>
</feature>
<evidence type="ECO:0000256" key="3">
    <source>
        <dbReference type="ARBA" id="ARBA00022448"/>
    </source>
</evidence>
<dbReference type="SUPFAM" id="SSF82866">
    <property type="entry name" value="Multidrug efflux transporter AcrB transmembrane domain"/>
    <property type="match status" value="2"/>
</dbReference>
<dbReference type="Pfam" id="PF00873">
    <property type="entry name" value="ACR_tran"/>
    <property type="match status" value="1"/>
</dbReference>
<feature type="transmembrane region" description="Helical" evidence="8">
    <location>
        <begin position="961"/>
        <end position="981"/>
    </location>
</feature>
<comment type="caution">
    <text evidence="9">The sequence shown here is derived from an EMBL/GenBank/DDBJ whole genome shotgun (WGS) entry which is preliminary data.</text>
</comment>
<organism evidence="9 10">
    <name type="scientific">Candidatus Paracaedimonas acanthamoebae</name>
    <dbReference type="NCBI Taxonomy" id="244581"/>
    <lineage>
        <taxon>Bacteria</taxon>
        <taxon>Pseudomonadati</taxon>
        <taxon>Pseudomonadota</taxon>
        <taxon>Alphaproteobacteria</taxon>
        <taxon>Holosporales</taxon>
        <taxon>Caedimonadaceae</taxon>
        <taxon>Candidatus Paracaedimonas</taxon>
    </lineage>
</organism>
<evidence type="ECO:0000256" key="8">
    <source>
        <dbReference type="SAM" id="Phobius"/>
    </source>
</evidence>
<evidence type="ECO:0000256" key="4">
    <source>
        <dbReference type="ARBA" id="ARBA00022475"/>
    </source>
</evidence>
<dbReference type="PANTHER" id="PTHR32063">
    <property type="match status" value="1"/>
</dbReference>
<dbReference type="Gene3D" id="3.30.70.1320">
    <property type="entry name" value="Multidrug efflux transporter AcrB pore domain like"/>
    <property type="match status" value="1"/>
</dbReference>
<dbReference type="Proteomes" id="UP000664414">
    <property type="component" value="Unassembled WGS sequence"/>
</dbReference>
<dbReference type="GO" id="GO:0005886">
    <property type="term" value="C:plasma membrane"/>
    <property type="evidence" value="ECO:0007669"/>
    <property type="project" value="UniProtKB-SubCell"/>
</dbReference>
<dbReference type="SUPFAM" id="SSF82714">
    <property type="entry name" value="Multidrug efflux transporter AcrB TolC docking domain, DN and DC subdomains"/>
    <property type="match status" value="2"/>
</dbReference>
<evidence type="ECO:0000256" key="6">
    <source>
        <dbReference type="ARBA" id="ARBA00022989"/>
    </source>
</evidence>
<comment type="subcellular location">
    <subcellularLocation>
        <location evidence="1">Cell membrane</location>
        <topology evidence="1">Multi-pass membrane protein</topology>
    </subcellularLocation>
</comment>
<feature type="transmembrane region" description="Helical" evidence="8">
    <location>
        <begin position="444"/>
        <end position="464"/>
    </location>
</feature>
<feature type="transmembrane region" description="Helical" evidence="8">
    <location>
        <begin position="363"/>
        <end position="380"/>
    </location>
</feature>
<reference evidence="9" key="1">
    <citation type="submission" date="2021-02" db="EMBL/GenBank/DDBJ databases">
        <title>Thiocyanate and organic carbon inputs drive convergent selection for specific autotrophic Afipia and Thiobacillus strains within complex microbiomes.</title>
        <authorList>
            <person name="Huddy R.J."/>
            <person name="Sachdeva R."/>
            <person name="Kadzinga F."/>
            <person name="Kantor R.S."/>
            <person name="Harrison S.T.L."/>
            <person name="Banfield J.F."/>
        </authorList>
    </citation>
    <scope>NUCLEOTIDE SEQUENCE</scope>
    <source>
        <strain evidence="9">SCN18_10_11_15_R4_P_38_20</strain>
    </source>
</reference>
<accession>A0A8J7Q1K0</accession>
<dbReference type="InterPro" id="IPR004763">
    <property type="entry name" value="CusA-like"/>
</dbReference>
<keyword evidence="6 8" id="KW-1133">Transmembrane helix</keyword>
<dbReference type="PRINTS" id="PR00702">
    <property type="entry name" value="ACRIFLAVINRP"/>
</dbReference>
<dbReference type="EMBL" id="JAFKGL010000031">
    <property type="protein sequence ID" value="MBN9413626.1"/>
    <property type="molecule type" value="Genomic_DNA"/>
</dbReference>
<dbReference type="NCBIfam" id="TIGR00914">
    <property type="entry name" value="2A0601"/>
    <property type="match status" value="1"/>
</dbReference>
<dbReference type="Gene3D" id="1.20.1640.10">
    <property type="entry name" value="Multidrug efflux transporter AcrB transmembrane domain"/>
    <property type="match status" value="2"/>
</dbReference>
<dbReference type="InterPro" id="IPR027463">
    <property type="entry name" value="AcrB_DN_DC_subdom"/>
</dbReference>
<dbReference type="SUPFAM" id="SSF82693">
    <property type="entry name" value="Multidrug efflux transporter AcrB pore domain, PN1, PN2, PC1 and PC2 subdomains"/>
    <property type="match status" value="3"/>
</dbReference>
<feature type="transmembrane region" description="Helical" evidence="8">
    <location>
        <begin position="533"/>
        <end position="553"/>
    </location>
</feature>